<proteinExistence type="predicted"/>
<dbReference type="Proteomes" id="UP000284824">
    <property type="component" value="Unassembled WGS sequence"/>
</dbReference>
<evidence type="ECO:0000259" key="1">
    <source>
        <dbReference type="Pfam" id="PF11716"/>
    </source>
</evidence>
<dbReference type="Pfam" id="PF11716">
    <property type="entry name" value="MDMPI_N"/>
    <property type="match status" value="1"/>
</dbReference>
<dbReference type="InterPro" id="IPR017517">
    <property type="entry name" value="Maleyloyr_isom"/>
</dbReference>
<dbReference type="EMBL" id="SAUN01000001">
    <property type="protein sequence ID" value="RVX40793.1"/>
    <property type="molecule type" value="Genomic_DNA"/>
</dbReference>
<sequence length="209" mass="22907">MLDELKEKGILVTSEIAGRYRRRADAFERKVAAVRPDQWSHPSPCAQWTARDVVRHIVDMHAAMLRPLGRSLSPAPTVDDDPVAAFRAARADVGAILGDPVLAALPCDTPTGPMTAEQHIDQVVSDDLPLHGWDLARATSQDDTMDADDVERAWAAMKALPAEFMDKLRTPGAFGPGIEVFGPQVQIEDNASPQDKLLAFVGRDPRWRP</sequence>
<dbReference type="InterPro" id="IPR024344">
    <property type="entry name" value="MDMPI_metal-binding"/>
</dbReference>
<gene>
    <name evidence="2" type="ORF">EDD27_3219</name>
</gene>
<evidence type="ECO:0000313" key="2">
    <source>
        <dbReference type="EMBL" id="RVX40793.1"/>
    </source>
</evidence>
<keyword evidence="3" id="KW-1185">Reference proteome</keyword>
<dbReference type="InterPro" id="IPR017520">
    <property type="entry name" value="CHP03086"/>
</dbReference>
<evidence type="ECO:0000313" key="3">
    <source>
        <dbReference type="Proteomes" id="UP000284824"/>
    </source>
</evidence>
<dbReference type="GO" id="GO:0046872">
    <property type="term" value="F:metal ion binding"/>
    <property type="evidence" value="ECO:0007669"/>
    <property type="project" value="InterPro"/>
</dbReference>
<accession>A0A438M5W3</accession>
<dbReference type="InterPro" id="IPR034660">
    <property type="entry name" value="DinB/YfiT-like"/>
</dbReference>
<comment type="caution">
    <text evidence="2">The sequence shown here is derived from an EMBL/GenBank/DDBJ whole genome shotgun (WGS) entry which is preliminary data.</text>
</comment>
<reference evidence="2 3" key="1">
    <citation type="submission" date="2019-01" db="EMBL/GenBank/DDBJ databases">
        <title>Sequencing the genomes of 1000 actinobacteria strains.</title>
        <authorList>
            <person name="Klenk H.-P."/>
        </authorList>
    </citation>
    <scope>NUCLEOTIDE SEQUENCE [LARGE SCALE GENOMIC DNA]</scope>
    <source>
        <strain evidence="2 3">DSM 43925</strain>
    </source>
</reference>
<organism evidence="2 3">
    <name type="scientific">Nonomuraea polychroma</name>
    <dbReference type="NCBI Taxonomy" id="46176"/>
    <lineage>
        <taxon>Bacteria</taxon>
        <taxon>Bacillati</taxon>
        <taxon>Actinomycetota</taxon>
        <taxon>Actinomycetes</taxon>
        <taxon>Streptosporangiales</taxon>
        <taxon>Streptosporangiaceae</taxon>
        <taxon>Nonomuraea</taxon>
    </lineage>
</organism>
<dbReference type="SUPFAM" id="SSF109854">
    <property type="entry name" value="DinB/YfiT-like putative metalloenzymes"/>
    <property type="match status" value="1"/>
</dbReference>
<feature type="domain" description="Mycothiol-dependent maleylpyruvate isomerase metal-binding" evidence="1">
    <location>
        <begin position="21"/>
        <end position="104"/>
    </location>
</feature>
<dbReference type="Gene3D" id="1.20.120.450">
    <property type="entry name" value="dinb family like domain"/>
    <property type="match status" value="1"/>
</dbReference>
<dbReference type="NCBIfam" id="TIGR03086">
    <property type="entry name" value="TIGR03086 family metal-binding protein"/>
    <property type="match status" value="1"/>
</dbReference>
<protein>
    <submittedName>
        <fullName evidence="2">Uncharacterized protein (TIGR03086 family)</fullName>
    </submittedName>
</protein>
<dbReference type="AlphaFoldDB" id="A0A438M5W3"/>
<dbReference type="NCBIfam" id="TIGR03083">
    <property type="entry name" value="maleylpyruvate isomerase family mycothiol-dependent enzyme"/>
    <property type="match status" value="1"/>
</dbReference>
<name>A0A438M5W3_9ACTN</name>